<evidence type="ECO:0000313" key="4">
    <source>
        <dbReference type="Proteomes" id="UP001637994"/>
    </source>
</evidence>
<protein>
    <recommendedName>
        <fullName evidence="2">HTH HARE-type domain-containing protein</fullName>
    </recommendedName>
</protein>
<organism evidence="3 4">
    <name type="scientific">Anaerococcus kampingae</name>
    <dbReference type="NCBI Taxonomy" id="3115614"/>
    <lineage>
        <taxon>Bacteria</taxon>
        <taxon>Bacillati</taxon>
        <taxon>Bacillota</taxon>
        <taxon>Tissierellia</taxon>
        <taxon>Tissierellales</taxon>
        <taxon>Peptoniphilaceae</taxon>
        <taxon>Anaerococcus</taxon>
    </lineage>
</organism>
<evidence type="ECO:0000313" key="3">
    <source>
        <dbReference type="EMBL" id="MFO3666667.1"/>
    </source>
</evidence>
<evidence type="ECO:0000256" key="1">
    <source>
        <dbReference type="ARBA" id="ARBA00023163"/>
    </source>
</evidence>
<comment type="caution">
    <text evidence="3">The sequence shown here is derived from an EMBL/GenBank/DDBJ whole genome shotgun (WGS) entry which is preliminary data.</text>
</comment>
<gene>
    <name evidence="3" type="ORF">ACCQ42_02625</name>
</gene>
<proteinExistence type="predicted"/>
<feature type="domain" description="HTH HARE-type" evidence="2">
    <location>
        <begin position="1"/>
        <end position="80"/>
    </location>
</feature>
<accession>A0ABW9MBG5</accession>
<dbReference type="EMBL" id="JBGMEF010000013">
    <property type="protein sequence ID" value="MFO3666667.1"/>
    <property type="molecule type" value="Genomic_DNA"/>
</dbReference>
<keyword evidence="1" id="KW-0804">Transcription</keyword>
<dbReference type="InterPro" id="IPR007759">
    <property type="entry name" value="Asxl_HARE-HTH"/>
</dbReference>
<reference evidence="3 4" key="1">
    <citation type="journal article" date="2025" name="Anaerobe">
        <title>Description of Anaerococcus kampingiae sp. nov., Anaerococcus groningensis sp. nov., Anaerococcus martiniensis sp. nov., and Anaerococcus cruorum sp. nov., isolated from human clinical specimens.</title>
        <authorList>
            <person name="Boiten K.E."/>
            <person name="Meijer J."/>
            <person name="van Wezel E.M."/>
            <person name="Veloo A.C.M."/>
        </authorList>
    </citation>
    <scope>NUCLEOTIDE SEQUENCE [LARGE SCALE GENOMIC DNA]</scope>
    <source>
        <strain evidence="3 4">ENR0874</strain>
    </source>
</reference>
<sequence length="82" mass="9318">MTYIEYIIQALSNLGGKAHYSDLYNEFERISGKRMTNGVKAAIRAEIERNSSDSTQFKGERDLFYSVDGLGNGTWGLRSYKK</sequence>
<evidence type="ECO:0000259" key="2">
    <source>
        <dbReference type="PROSITE" id="PS51913"/>
    </source>
</evidence>
<name>A0ABW9MBG5_9FIRM</name>
<dbReference type="PROSITE" id="PS51913">
    <property type="entry name" value="HTH_HARE"/>
    <property type="match status" value="1"/>
</dbReference>
<keyword evidence="4" id="KW-1185">Reference proteome</keyword>
<dbReference type="Proteomes" id="UP001637994">
    <property type="component" value="Unassembled WGS sequence"/>
</dbReference>